<feature type="transmembrane region" description="Helical" evidence="4">
    <location>
        <begin position="235"/>
        <end position="255"/>
    </location>
</feature>
<organism evidence="5 6">
    <name type="scientific">Shewanella maritima</name>
    <dbReference type="NCBI Taxonomy" id="2520507"/>
    <lineage>
        <taxon>Bacteria</taxon>
        <taxon>Pseudomonadati</taxon>
        <taxon>Pseudomonadota</taxon>
        <taxon>Gammaproteobacteria</taxon>
        <taxon>Alteromonadales</taxon>
        <taxon>Shewanellaceae</taxon>
        <taxon>Shewanella</taxon>
    </lineage>
</organism>
<name>A0A411PJM0_9GAMM</name>
<feature type="transmembrane region" description="Helical" evidence="4">
    <location>
        <begin position="202"/>
        <end position="223"/>
    </location>
</feature>
<keyword evidence="2 4" id="KW-1133">Transmembrane helix</keyword>
<dbReference type="Gene3D" id="1.20.1250.20">
    <property type="entry name" value="MFS general substrate transporter like domains"/>
    <property type="match status" value="1"/>
</dbReference>
<evidence type="ECO:0008006" key="7">
    <source>
        <dbReference type="Google" id="ProtNLM"/>
    </source>
</evidence>
<evidence type="ECO:0000313" key="5">
    <source>
        <dbReference type="EMBL" id="QBF83759.1"/>
    </source>
</evidence>
<dbReference type="Proteomes" id="UP000291106">
    <property type="component" value="Chromosome"/>
</dbReference>
<feature type="transmembrane region" description="Helical" evidence="4">
    <location>
        <begin position="136"/>
        <end position="156"/>
    </location>
</feature>
<keyword evidence="6" id="KW-1185">Reference proteome</keyword>
<dbReference type="OrthoDB" id="6262805at2"/>
<gene>
    <name evidence="5" type="ORF">EXU30_14450</name>
</gene>
<reference evidence="5 6" key="1">
    <citation type="submission" date="2019-02" db="EMBL/GenBank/DDBJ databases">
        <title>Shewanella sp. D4-2 isolated from Dokdo Island.</title>
        <authorList>
            <person name="Baek K."/>
        </authorList>
    </citation>
    <scope>NUCLEOTIDE SEQUENCE [LARGE SCALE GENOMIC DNA]</scope>
    <source>
        <strain evidence="5 6">D4-2</strain>
    </source>
</reference>
<evidence type="ECO:0000256" key="4">
    <source>
        <dbReference type="SAM" id="Phobius"/>
    </source>
</evidence>
<feature type="transmembrane region" description="Helical" evidence="4">
    <location>
        <begin position="319"/>
        <end position="337"/>
    </location>
</feature>
<feature type="transmembrane region" description="Helical" evidence="4">
    <location>
        <begin position="47"/>
        <end position="68"/>
    </location>
</feature>
<feature type="transmembrane region" description="Helical" evidence="4">
    <location>
        <begin position="162"/>
        <end position="181"/>
    </location>
</feature>
<dbReference type="AlphaFoldDB" id="A0A411PJM0"/>
<keyword evidence="1 4" id="KW-0812">Transmembrane</keyword>
<feature type="transmembrane region" description="Helical" evidence="4">
    <location>
        <begin position="12"/>
        <end position="32"/>
    </location>
</feature>
<dbReference type="InterPro" id="IPR011701">
    <property type="entry name" value="MFS"/>
</dbReference>
<evidence type="ECO:0000256" key="3">
    <source>
        <dbReference type="ARBA" id="ARBA00023136"/>
    </source>
</evidence>
<accession>A0A411PJM0</accession>
<evidence type="ECO:0000313" key="6">
    <source>
        <dbReference type="Proteomes" id="UP000291106"/>
    </source>
</evidence>
<keyword evidence="3 4" id="KW-0472">Membrane</keyword>
<feature type="transmembrane region" description="Helical" evidence="4">
    <location>
        <begin position="286"/>
        <end position="307"/>
    </location>
</feature>
<feature type="transmembrane region" description="Helical" evidence="4">
    <location>
        <begin position="343"/>
        <end position="362"/>
    </location>
</feature>
<sequence>MKFIGQTNSNKWLIASIKMAIASSVFQLLPLYLDAISRHLSLSPFEITYIATIEILGFALASFICFIAKKTKSFEIKENVALMVLVVSHVLSALVTAEAIFFSLRLVAGISAGVVIVKTYEVLANEPNPDVAFGKAMAVQMCYAALMFVCLPSILHGFGFDSLFYIFAAAAFLMLLVPASPDFTINHAPSQTPTEAAQLLKGLAALFLFSLTHSGVWSILAVLGQKLSIEPQAQGNALAVGTIISLFGALLAAWIGKGKHKTQALMLCVVCQLGIITLLFNNQSQFGYFIYISVFMFLWNTILPLFIGTISIADKQGQVIGFMVAAQTIGAAIGPSALVHGWIVVEMSVLILVSVFLLYPLLPKAKCQNQSN</sequence>
<dbReference type="SUPFAM" id="SSF103473">
    <property type="entry name" value="MFS general substrate transporter"/>
    <property type="match status" value="1"/>
</dbReference>
<dbReference type="Pfam" id="PF07690">
    <property type="entry name" value="MFS_1"/>
    <property type="match status" value="1"/>
</dbReference>
<proteinExistence type="predicted"/>
<dbReference type="EMBL" id="CP036200">
    <property type="protein sequence ID" value="QBF83759.1"/>
    <property type="molecule type" value="Genomic_DNA"/>
</dbReference>
<feature type="transmembrane region" description="Helical" evidence="4">
    <location>
        <begin position="80"/>
        <end position="100"/>
    </location>
</feature>
<evidence type="ECO:0000256" key="2">
    <source>
        <dbReference type="ARBA" id="ARBA00022989"/>
    </source>
</evidence>
<protein>
    <recommendedName>
        <fullName evidence="7">MFS transporter</fullName>
    </recommendedName>
</protein>
<dbReference type="KEGG" id="smai:EXU30_14450"/>
<dbReference type="GO" id="GO:0022857">
    <property type="term" value="F:transmembrane transporter activity"/>
    <property type="evidence" value="ECO:0007669"/>
    <property type="project" value="InterPro"/>
</dbReference>
<evidence type="ECO:0000256" key="1">
    <source>
        <dbReference type="ARBA" id="ARBA00022692"/>
    </source>
</evidence>
<dbReference type="InterPro" id="IPR036259">
    <property type="entry name" value="MFS_trans_sf"/>
</dbReference>
<dbReference type="RefSeq" id="WP_130601193.1">
    <property type="nucleotide sequence ID" value="NZ_CP036200.1"/>
</dbReference>